<comment type="caution">
    <text evidence="1">The sequence shown here is derived from an EMBL/GenBank/DDBJ whole genome shotgun (WGS) entry which is preliminary data.</text>
</comment>
<accession>A0A9P7RMT8</accession>
<dbReference type="EMBL" id="CM032190">
    <property type="protein sequence ID" value="KAG7086370.1"/>
    <property type="molecule type" value="Genomic_DNA"/>
</dbReference>
<reference evidence="1" key="1">
    <citation type="journal article" date="2021" name="Genome Biol. Evol.">
        <title>The assembled and annotated genome of the fairy-ring fungus Marasmius oreades.</title>
        <authorList>
            <person name="Hiltunen M."/>
            <person name="Ament-Velasquez S.L."/>
            <person name="Johannesson H."/>
        </authorList>
    </citation>
    <scope>NUCLEOTIDE SEQUENCE</scope>
    <source>
        <strain evidence="1">03SP1</strain>
    </source>
</reference>
<dbReference type="Proteomes" id="UP001049176">
    <property type="component" value="Chromosome 10"/>
</dbReference>
<dbReference type="OrthoDB" id="3233595at2759"/>
<organism evidence="1 2">
    <name type="scientific">Marasmius oreades</name>
    <name type="common">fairy-ring Marasmius</name>
    <dbReference type="NCBI Taxonomy" id="181124"/>
    <lineage>
        <taxon>Eukaryota</taxon>
        <taxon>Fungi</taxon>
        <taxon>Dikarya</taxon>
        <taxon>Basidiomycota</taxon>
        <taxon>Agaricomycotina</taxon>
        <taxon>Agaricomycetes</taxon>
        <taxon>Agaricomycetidae</taxon>
        <taxon>Agaricales</taxon>
        <taxon>Marasmiineae</taxon>
        <taxon>Marasmiaceae</taxon>
        <taxon>Marasmius</taxon>
    </lineage>
</organism>
<keyword evidence="2" id="KW-1185">Reference proteome</keyword>
<evidence type="ECO:0000313" key="1">
    <source>
        <dbReference type="EMBL" id="KAG7086370.1"/>
    </source>
</evidence>
<evidence type="ECO:0000313" key="2">
    <source>
        <dbReference type="Proteomes" id="UP001049176"/>
    </source>
</evidence>
<name>A0A9P7RMT8_9AGAR</name>
<dbReference type="KEGG" id="more:E1B28_002330"/>
<proteinExistence type="predicted"/>
<protein>
    <submittedName>
        <fullName evidence="1">Uncharacterized protein</fullName>
    </submittedName>
</protein>
<dbReference type="RefSeq" id="XP_043002841.1">
    <property type="nucleotide sequence ID" value="XM_043159242.1"/>
</dbReference>
<sequence length="110" mass="11875">MVFDAFGASEEVGFFLLAEGGQLCITNHTVKERKEDGKRLFGLLAIVQMPIHRPAGITMIKNLEKLVEEGVSILDRIYGLPVGLENTAEGLAMVKKEKAAGAKVNAHPEG</sequence>
<gene>
    <name evidence="1" type="ORF">E1B28_002330</name>
</gene>
<dbReference type="GeneID" id="66071406"/>
<dbReference type="AlphaFoldDB" id="A0A9P7RMT8"/>